<sequence length="752" mass="83143">MYSPATSAGESSESVNSGTFSDNLNTRLMPRGTHTGDEELVFRNDSNRSKSTHNHNYMASISTSQKARNTLSASTTRMHSPGSLSANNSSASVNQQTTGRSMSSTGHYGKPGPSKPFAAPRMPARASANTVHSTNSAATAGHQRKPSVDARGYLRALNDLFFGKFCVDELFYREFREQLVSRIQQSTYRYDPADLQDILEDVSEACKSTRLNLDAVSQWRLNYFTRDQSASVIDHIFLINANIMSYDPKYTSACLDAYCADPLCSEIHAGRVTEEDKAKAFRRTLNIVLNEALRLRLISKDQKASVRMRLLKGVFAIDDRVTAIREISVLIMLAQDDRHRDLISYALNNFGKPWSLSDTSVTDVDEDCNLDPDMVYRKALGAINNTYLESILDVRRLGMSISVDEVAKLRDLWARNSTRVPGSSVLTLPMLLHLLVHCSEGELQEALPQAGVSIAAMAKAGEAGGLSGRIEQVEDAALQIVQNLGLAWELGDNPPRDLRQFCMVLLLDLGSVLSMFLVPESSTSAADTAMDSDAREIGAVEDGLFAKWWDVCDAVIKFERSNKRFYVAFLITYIKTASEKLLGQKADFDPELFLSMVVELLTEYRKRRPDYEAIVLTSDGRLVQATTTGDSSTNSSKSSANTDLLVQKKNIKTLDRRTREDIGSEFDRLFAWVDQQLPTTNRVRSLSRAPSPKSRAPSWQMGSNGTPTSHNGSMDKMRSTSSASVGYNSSSHGNRVSSPAPPMPSHSPQERR</sequence>
<protein>
    <submittedName>
        <fullName evidence="2">Uncharacterized protein</fullName>
    </submittedName>
</protein>
<dbReference type="EMBL" id="JANBTW010000096">
    <property type="protein sequence ID" value="KAJ2671712.1"/>
    <property type="molecule type" value="Genomic_DNA"/>
</dbReference>
<reference evidence="2" key="1">
    <citation type="submission" date="2022-07" db="EMBL/GenBank/DDBJ databases">
        <title>Phylogenomic reconstructions and comparative analyses of Kickxellomycotina fungi.</title>
        <authorList>
            <person name="Reynolds N.K."/>
            <person name="Stajich J.E."/>
            <person name="Barry K."/>
            <person name="Grigoriev I.V."/>
            <person name="Crous P."/>
            <person name="Smith M.E."/>
        </authorList>
    </citation>
    <scope>NUCLEOTIDE SEQUENCE</scope>
    <source>
        <strain evidence="2">NRRL 3115</strain>
    </source>
</reference>
<feature type="compositionally biased region" description="Basic and acidic residues" evidence="1">
    <location>
        <begin position="34"/>
        <end position="48"/>
    </location>
</feature>
<feature type="compositionally biased region" description="Low complexity" evidence="1">
    <location>
        <begin position="83"/>
        <end position="92"/>
    </location>
</feature>
<evidence type="ECO:0000313" key="3">
    <source>
        <dbReference type="Proteomes" id="UP001151518"/>
    </source>
</evidence>
<accession>A0A9W8G3Y2</accession>
<name>A0A9W8G3Y2_9FUNG</name>
<feature type="region of interest" description="Disordered" evidence="1">
    <location>
        <begin position="1"/>
        <end position="121"/>
    </location>
</feature>
<feature type="compositionally biased region" description="Polar residues" evidence="1">
    <location>
        <begin position="54"/>
        <end position="78"/>
    </location>
</feature>
<evidence type="ECO:0000256" key="1">
    <source>
        <dbReference type="SAM" id="MobiDB-lite"/>
    </source>
</evidence>
<dbReference type="OrthoDB" id="5549534at2759"/>
<feature type="compositionally biased region" description="Polar residues" evidence="1">
    <location>
        <begin position="719"/>
        <end position="736"/>
    </location>
</feature>
<comment type="caution">
    <text evidence="2">The sequence shown here is derived from an EMBL/GenBank/DDBJ whole genome shotgun (WGS) entry which is preliminary data.</text>
</comment>
<feature type="region of interest" description="Disordered" evidence="1">
    <location>
        <begin position="682"/>
        <end position="752"/>
    </location>
</feature>
<evidence type="ECO:0000313" key="2">
    <source>
        <dbReference type="EMBL" id="KAJ2671712.1"/>
    </source>
</evidence>
<dbReference type="Proteomes" id="UP001151518">
    <property type="component" value="Unassembled WGS sequence"/>
</dbReference>
<feature type="compositionally biased region" description="Polar residues" evidence="1">
    <location>
        <begin position="700"/>
        <end position="712"/>
    </location>
</feature>
<feature type="compositionally biased region" description="Polar residues" evidence="1">
    <location>
        <begin position="93"/>
        <end position="106"/>
    </location>
</feature>
<organism evidence="2 3">
    <name type="scientific">Coemansia spiralis</name>
    <dbReference type="NCBI Taxonomy" id="417178"/>
    <lineage>
        <taxon>Eukaryota</taxon>
        <taxon>Fungi</taxon>
        <taxon>Fungi incertae sedis</taxon>
        <taxon>Zoopagomycota</taxon>
        <taxon>Kickxellomycotina</taxon>
        <taxon>Kickxellomycetes</taxon>
        <taxon>Kickxellales</taxon>
        <taxon>Kickxellaceae</taxon>
        <taxon>Coemansia</taxon>
    </lineage>
</organism>
<gene>
    <name evidence="2" type="ORF">GGI25_005403</name>
</gene>
<feature type="compositionally biased region" description="Polar residues" evidence="1">
    <location>
        <begin position="1"/>
        <end position="26"/>
    </location>
</feature>
<proteinExistence type="predicted"/>
<feature type="compositionally biased region" description="Low complexity" evidence="1">
    <location>
        <begin position="684"/>
        <end position="698"/>
    </location>
</feature>
<dbReference type="AlphaFoldDB" id="A0A9W8G3Y2"/>